<sequence>MLPKGVAMPYAKRKRVIEWQTQIVLLHI</sequence>
<keyword evidence="2" id="KW-1185">Reference proteome</keyword>
<protein>
    <submittedName>
        <fullName evidence="1">Uncharacterized protein</fullName>
    </submittedName>
</protein>
<dbReference type="AlphaFoldDB" id="A0A7J8NKG2"/>
<evidence type="ECO:0000313" key="1">
    <source>
        <dbReference type="EMBL" id="MBA0577312.1"/>
    </source>
</evidence>
<reference evidence="1 2" key="1">
    <citation type="journal article" date="2019" name="Genome Biol. Evol.">
        <title>Insights into the evolution of the New World diploid cottons (Gossypium, subgenus Houzingenia) based on genome sequencing.</title>
        <authorList>
            <person name="Grover C.E."/>
            <person name="Arick M.A. 2nd"/>
            <person name="Thrash A."/>
            <person name="Conover J.L."/>
            <person name="Sanders W.S."/>
            <person name="Peterson D.G."/>
            <person name="Frelichowski J.E."/>
            <person name="Scheffler J.A."/>
            <person name="Scheffler B.E."/>
            <person name="Wendel J.F."/>
        </authorList>
    </citation>
    <scope>NUCLEOTIDE SEQUENCE [LARGE SCALE GENOMIC DNA]</scope>
    <source>
        <strain evidence="1">157</strain>
        <tissue evidence="1">Leaf</tissue>
    </source>
</reference>
<accession>A0A7J8NKG2</accession>
<dbReference type="EMBL" id="JABEZX010354910">
    <property type="protein sequence ID" value="MBA0577312.1"/>
    <property type="molecule type" value="Genomic_DNA"/>
</dbReference>
<dbReference type="Proteomes" id="UP000593572">
    <property type="component" value="Unassembled WGS sequence"/>
</dbReference>
<name>A0A7J8NKG2_9ROSI</name>
<evidence type="ECO:0000313" key="2">
    <source>
        <dbReference type="Proteomes" id="UP000593572"/>
    </source>
</evidence>
<feature type="non-terminal residue" evidence="1">
    <location>
        <position position="28"/>
    </location>
</feature>
<gene>
    <name evidence="1" type="ORF">Golob_027753</name>
</gene>
<organism evidence="1 2">
    <name type="scientific">Gossypium lobatum</name>
    <dbReference type="NCBI Taxonomy" id="34289"/>
    <lineage>
        <taxon>Eukaryota</taxon>
        <taxon>Viridiplantae</taxon>
        <taxon>Streptophyta</taxon>
        <taxon>Embryophyta</taxon>
        <taxon>Tracheophyta</taxon>
        <taxon>Spermatophyta</taxon>
        <taxon>Magnoliopsida</taxon>
        <taxon>eudicotyledons</taxon>
        <taxon>Gunneridae</taxon>
        <taxon>Pentapetalae</taxon>
        <taxon>rosids</taxon>
        <taxon>malvids</taxon>
        <taxon>Malvales</taxon>
        <taxon>Malvaceae</taxon>
        <taxon>Malvoideae</taxon>
        <taxon>Gossypium</taxon>
    </lineage>
</organism>
<proteinExistence type="predicted"/>
<comment type="caution">
    <text evidence="1">The sequence shown here is derived from an EMBL/GenBank/DDBJ whole genome shotgun (WGS) entry which is preliminary data.</text>
</comment>